<dbReference type="EMBL" id="LVXG01000023">
    <property type="protein sequence ID" value="OQP46842.1"/>
    <property type="molecule type" value="Genomic_DNA"/>
</dbReference>
<organism evidence="1 2">
    <name type="scientific">Niastella yeongjuensis</name>
    <dbReference type="NCBI Taxonomy" id="354355"/>
    <lineage>
        <taxon>Bacteria</taxon>
        <taxon>Pseudomonadati</taxon>
        <taxon>Bacteroidota</taxon>
        <taxon>Chitinophagia</taxon>
        <taxon>Chitinophagales</taxon>
        <taxon>Chitinophagaceae</taxon>
        <taxon>Niastella</taxon>
    </lineage>
</organism>
<accession>A0A1V9ELB8</accession>
<dbReference type="RefSeq" id="WP_081200849.1">
    <property type="nucleotide sequence ID" value="NZ_FOCZ01000002.1"/>
</dbReference>
<comment type="caution">
    <text evidence="1">The sequence shown here is derived from an EMBL/GenBank/DDBJ whole genome shotgun (WGS) entry which is preliminary data.</text>
</comment>
<name>A0A1V9ELB8_9BACT</name>
<dbReference type="STRING" id="354355.SAMN05660816_00980"/>
<dbReference type="AlphaFoldDB" id="A0A1V9ELB8"/>
<evidence type="ECO:0000313" key="1">
    <source>
        <dbReference type="EMBL" id="OQP46842.1"/>
    </source>
</evidence>
<gene>
    <name evidence="1" type="ORF">A4H97_04785</name>
</gene>
<dbReference type="Proteomes" id="UP000192610">
    <property type="component" value="Unassembled WGS sequence"/>
</dbReference>
<proteinExistence type="predicted"/>
<dbReference type="OrthoDB" id="120520at2"/>
<sequence>MKKYVFFLLGIIANKLLAQENQIDSASTAWKFSAWAEMFIIPGEEDFFNPTFYARHKNLHLEGRYNYEDRNTASFWAGRRFKFGEGVNFVFVPMAAVVIGNTNGMAPGLEMEIMYRKFDFYAESEYVFDFESKEDNFFYMYSELAIRPIKPIRTGLIAQRTKLIETDFEIQHGLFAEYYFGRCRAGVFYFNPFGSENFWIASFSVDF</sequence>
<reference evidence="2" key="1">
    <citation type="submission" date="2016-04" db="EMBL/GenBank/DDBJ databases">
        <authorList>
            <person name="Chen L."/>
            <person name="Zhuang W."/>
            <person name="Wang G."/>
        </authorList>
    </citation>
    <scope>NUCLEOTIDE SEQUENCE [LARGE SCALE GENOMIC DNA]</scope>
    <source>
        <strain evidence="2">17621</strain>
    </source>
</reference>
<keyword evidence="2" id="KW-1185">Reference proteome</keyword>
<protein>
    <recommendedName>
        <fullName evidence="3">DUF2490 domain-containing protein</fullName>
    </recommendedName>
</protein>
<evidence type="ECO:0008006" key="3">
    <source>
        <dbReference type="Google" id="ProtNLM"/>
    </source>
</evidence>
<evidence type="ECO:0000313" key="2">
    <source>
        <dbReference type="Proteomes" id="UP000192610"/>
    </source>
</evidence>